<reference evidence="2" key="2">
    <citation type="journal article" date="2023" name="BMC Genomics">
        <title>Pest status, molecular evolution, and epigenetic factors derived from the genome assembly of Frankliniella fusca, a thysanopteran phytovirus vector.</title>
        <authorList>
            <person name="Catto M.A."/>
            <person name="Labadie P.E."/>
            <person name="Jacobson A.L."/>
            <person name="Kennedy G.G."/>
            <person name="Srinivasan R."/>
            <person name="Hunt B.G."/>
        </authorList>
    </citation>
    <scope>NUCLEOTIDE SEQUENCE</scope>
    <source>
        <strain evidence="2">PL_HMW_Pooled</strain>
    </source>
</reference>
<organism evidence="2 3">
    <name type="scientific">Frankliniella fusca</name>
    <dbReference type="NCBI Taxonomy" id="407009"/>
    <lineage>
        <taxon>Eukaryota</taxon>
        <taxon>Metazoa</taxon>
        <taxon>Ecdysozoa</taxon>
        <taxon>Arthropoda</taxon>
        <taxon>Hexapoda</taxon>
        <taxon>Insecta</taxon>
        <taxon>Pterygota</taxon>
        <taxon>Neoptera</taxon>
        <taxon>Paraneoptera</taxon>
        <taxon>Thysanoptera</taxon>
        <taxon>Terebrantia</taxon>
        <taxon>Thripoidea</taxon>
        <taxon>Thripidae</taxon>
        <taxon>Frankliniella</taxon>
    </lineage>
</organism>
<dbReference type="EMBL" id="JAHWGI010000838">
    <property type="protein sequence ID" value="KAK3918012.1"/>
    <property type="molecule type" value="Genomic_DNA"/>
</dbReference>
<sequence length="94" mass="10006">MYDDGSGAHQQKIELEDIHVTIEEWGEHEATHPSGQSWANTPMGSNDWGCRVQQAPGGSEAPTAGLKNDRLAILVSCGDKDQLIGVPIPKAANA</sequence>
<proteinExistence type="predicted"/>
<evidence type="ECO:0000256" key="1">
    <source>
        <dbReference type="SAM" id="MobiDB-lite"/>
    </source>
</evidence>
<feature type="compositionally biased region" description="Polar residues" evidence="1">
    <location>
        <begin position="33"/>
        <end position="44"/>
    </location>
</feature>
<evidence type="ECO:0000313" key="3">
    <source>
        <dbReference type="Proteomes" id="UP001219518"/>
    </source>
</evidence>
<name>A0AAE1HAW4_9NEOP</name>
<evidence type="ECO:0000313" key="2">
    <source>
        <dbReference type="EMBL" id="KAK3918012.1"/>
    </source>
</evidence>
<gene>
    <name evidence="2" type="ORF">KUF71_000850</name>
</gene>
<protein>
    <submittedName>
        <fullName evidence="2">DNA excision repair protein ERCC-6-like</fullName>
    </submittedName>
</protein>
<feature type="region of interest" description="Disordered" evidence="1">
    <location>
        <begin position="28"/>
        <end position="65"/>
    </location>
</feature>
<comment type="caution">
    <text evidence="2">The sequence shown here is derived from an EMBL/GenBank/DDBJ whole genome shotgun (WGS) entry which is preliminary data.</text>
</comment>
<dbReference type="Proteomes" id="UP001219518">
    <property type="component" value="Unassembled WGS sequence"/>
</dbReference>
<keyword evidence="3" id="KW-1185">Reference proteome</keyword>
<reference evidence="2" key="1">
    <citation type="submission" date="2021-07" db="EMBL/GenBank/DDBJ databases">
        <authorList>
            <person name="Catto M.A."/>
            <person name="Jacobson A."/>
            <person name="Kennedy G."/>
            <person name="Labadie P."/>
            <person name="Hunt B.G."/>
            <person name="Srinivasan R."/>
        </authorList>
    </citation>
    <scope>NUCLEOTIDE SEQUENCE</scope>
    <source>
        <strain evidence="2">PL_HMW_Pooled</strain>
        <tissue evidence="2">Head</tissue>
    </source>
</reference>
<dbReference type="AlphaFoldDB" id="A0AAE1HAW4"/>
<accession>A0AAE1HAW4</accession>